<evidence type="ECO:0000256" key="1">
    <source>
        <dbReference type="SAM" id="MobiDB-lite"/>
    </source>
</evidence>
<protein>
    <submittedName>
        <fullName evidence="2">Uncharacterized protein</fullName>
    </submittedName>
</protein>
<sequence length="96" mass="9806">MCTSSALNFLTGGMIGGQLGDALGLGKQPTVQVQAPPKQPTRQDSKSPDTSAAIDRVQQAQNSMSGGIANTLYTDATGVDDENLRLGKKTLLGSGG</sequence>
<evidence type="ECO:0000313" key="4">
    <source>
        <dbReference type="Proteomes" id="UP000660083"/>
    </source>
</evidence>
<dbReference type="EMBL" id="JAEFCT010000021">
    <property type="protein sequence ID" value="MBK1446502.1"/>
    <property type="molecule type" value="Genomic_DNA"/>
</dbReference>
<accession>A0A6H2VK05</accession>
<gene>
    <name evidence="2" type="ORF">JDA50_19075</name>
    <name evidence="3" type="ORF">MWH18_13475</name>
</gene>
<dbReference type="AlphaFoldDB" id="A0A6H2VK05"/>
<reference evidence="2" key="1">
    <citation type="submission" date="2020-12" db="EMBL/GenBank/DDBJ databases">
        <authorList>
            <person name="Chopjitt P."/>
        </authorList>
    </citation>
    <scope>NUCLEOTIDE SEQUENCE</scope>
    <source>
        <strain evidence="2">AP1</strain>
    </source>
</reference>
<dbReference type="Proteomes" id="UP001055514">
    <property type="component" value="Chromosome"/>
</dbReference>
<organism evidence="2 4">
    <name type="scientific">Acinetobacter pittii</name>
    <name type="common">Acinetobacter genomosp. 3</name>
    <dbReference type="NCBI Taxonomy" id="48296"/>
    <lineage>
        <taxon>Bacteria</taxon>
        <taxon>Pseudomonadati</taxon>
        <taxon>Pseudomonadota</taxon>
        <taxon>Gammaproteobacteria</taxon>
        <taxon>Moraxellales</taxon>
        <taxon>Moraxellaceae</taxon>
        <taxon>Acinetobacter</taxon>
        <taxon>Acinetobacter calcoaceticus/baumannii complex</taxon>
    </lineage>
</organism>
<evidence type="ECO:0000313" key="2">
    <source>
        <dbReference type="EMBL" id="MBK1446502.1"/>
    </source>
</evidence>
<reference evidence="3" key="2">
    <citation type="submission" date="2022-04" db="EMBL/GenBank/DDBJ databases">
        <title>Emergence of ST220 Acinetobacter pittii strain in bloodstream infection, which co-producing chromosomal NDM-1 and OXA-820 carbapenemases.</title>
        <authorList>
            <person name="Tian C."/>
            <person name="Xing M."/>
            <person name="Fu L."/>
            <person name="Xia D."/>
        </authorList>
    </citation>
    <scope>NUCLEOTIDE SEQUENCE</scope>
    <source>
        <strain evidence="3">TCM</strain>
    </source>
</reference>
<name>A0A6H2VK05_ACIPI</name>
<dbReference type="EMBL" id="CP095407">
    <property type="protein sequence ID" value="USU93360.1"/>
    <property type="molecule type" value="Genomic_DNA"/>
</dbReference>
<proteinExistence type="predicted"/>
<feature type="region of interest" description="Disordered" evidence="1">
    <location>
        <begin position="29"/>
        <end position="53"/>
    </location>
</feature>
<dbReference type="Proteomes" id="UP000660083">
    <property type="component" value="Unassembled WGS sequence"/>
</dbReference>
<evidence type="ECO:0000313" key="3">
    <source>
        <dbReference type="EMBL" id="USU93360.1"/>
    </source>
</evidence>